<proteinExistence type="predicted"/>
<reference evidence="2 3" key="1">
    <citation type="journal article" date="2002" name="Proc. Natl. Acad. Sci. U.S.A.">
        <title>Genome sequence of a serotype M3 strain of group A Streptococcus: phage-encoded toxins, the high-virulence phenotype, and clone emergence.</title>
        <authorList>
            <person name="Beres S.B."/>
            <person name="Sylva G.L."/>
            <person name="Barbian K.D."/>
            <person name="Lei B."/>
            <person name="Hoff J.S."/>
            <person name="Mammarella N.D."/>
            <person name="Liu M.Y."/>
            <person name="Smoot J.C."/>
            <person name="Porcella S.F."/>
            <person name="Parkins L.D."/>
            <person name="Campbell D.S."/>
            <person name="Smith T.M."/>
            <person name="McCormick J.K."/>
            <person name="Leung D.Y."/>
            <person name="Schlievert P.M."/>
            <person name="Musser J.M."/>
        </authorList>
    </citation>
    <scope>NUCLEOTIDE SEQUENCE [LARGE SCALE GENOMIC DNA]</scope>
    <source>
        <strain evidence="3">ATCC BAA-595 / MGAS315</strain>
    </source>
</reference>
<dbReference type="SUPFAM" id="SSF50203">
    <property type="entry name" value="Bacterial enterotoxins"/>
    <property type="match status" value="1"/>
</dbReference>
<gene>
    <name evidence="2" type="ordered locus">SpyM3_1715</name>
</gene>
<dbReference type="Proteomes" id="UP000000564">
    <property type="component" value="Chromosome"/>
</dbReference>
<dbReference type="InterPro" id="IPR008992">
    <property type="entry name" value="Enterotoxin"/>
</dbReference>
<dbReference type="GO" id="GO:0090729">
    <property type="term" value="F:toxin activity"/>
    <property type="evidence" value="ECO:0007669"/>
    <property type="project" value="InterPro"/>
</dbReference>
<dbReference type="KEGG" id="spg:SpyM3_1715"/>
<dbReference type="EMBL" id="AE014074">
    <property type="protein sequence ID" value="AAM80322.1"/>
    <property type="molecule type" value="Genomic_DNA"/>
</dbReference>
<accession>A0A0H2UWM2</accession>
<organism evidence="2 3">
    <name type="scientific">Streptococcus pyogenes serotype M3 (strain ATCC BAA-595 / MGAS315)</name>
    <dbReference type="NCBI Taxonomy" id="198466"/>
    <lineage>
        <taxon>Bacteria</taxon>
        <taxon>Bacillati</taxon>
        <taxon>Bacillota</taxon>
        <taxon>Bacilli</taxon>
        <taxon>Lactobacillales</taxon>
        <taxon>Streptococcaceae</taxon>
        <taxon>Streptococcus</taxon>
    </lineage>
</organism>
<name>A0A0H2UWM2_STRP3</name>
<dbReference type="InterPro" id="IPR006173">
    <property type="entry name" value="Staph_tox_OB"/>
</dbReference>
<dbReference type="HOGENOM" id="CLU_189252_0_0_9"/>
<dbReference type="Gene3D" id="2.40.50.110">
    <property type="match status" value="1"/>
</dbReference>
<evidence type="ECO:0000313" key="2">
    <source>
        <dbReference type="EMBL" id="AAM80322.1"/>
    </source>
</evidence>
<evidence type="ECO:0000313" key="3">
    <source>
        <dbReference type="Proteomes" id="UP000000564"/>
    </source>
</evidence>
<sequence>MFGLEVDNNSLLRNIYSTIMYEYSDTVIDFKTSHNLVTKKLDVRDARDFFINSEMDEYAANDFKAGDKIAVFSVPFDWNYLSEGIRTAE</sequence>
<protein>
    <recommendedName>
        <fullName evidence="1">Staphylococcal/Streptococcal toxin OB-fold domain-containing protein</fullName>
    </recommendedName>
</protein>
<feature type="domain" description="Staphylococcal/Streptococcal toxin OB-fold" evidence="1">
    <location>
        <begin position="12"/>
        <end position="74"/>
    </location>
</feature>
<evidence type="ECO:0000259" key="1">
    <source>
        <dbReference type="Pfam" id="PF01123"/>
    </source>
</evidence>
<dbReference type="Pfam" id="PF01123">
    <property type="entry name" value="Stap_Strp_toxin"/>
    <property type="match status" value="1"/>
</dbReference>
<dbReference type="AlphaFoldDB" id="A0A0H2UWM2"/>